<sequence length="25" mass="2975">MSGRLHQREQFQGQGERMKLPICML</sequence>
<name>A0A0A9BDZ4_ARUDO</name>
<protein>
    <submittedName>
        <fullName evidence="1">Uncharacterized protein</fullName>
    </submittedName>
</protein>
<accession>A0A0A9BDZ4</accession>
<dbReference type="EMBL" id="GBRH01237507">
    <property type="protein sequence ID" value="JAD60388.1"/>
    <property type="molecule type" value="Transcribed_RNA"/>
</dbReference>
<organism evidence="1">
    <name type="scientific">Arundo donax</name>
    <name type="common">Giant reed</name>
    <name type="synonym">Donax arundinaceus</name>
    <dbReference type="NCBI Taxonomy" id="35708"/>
    <lineage>
        <taxon>Eukaryota</taxon>
        <taxon>Viridiplantae</taxon>
        <taxon>Streptophyta</taxon>
        <taxon>Embryophyta</taxon>
        <taxon>Tracheophyta</taxon>
        <taxon>Spermatophyta</taxon>
        <taxon>Magnoliopsida</taxon>
        <taxon>Liliopsida</taxon>
        <taxon>Poales</taxon>
        <taxon>Poaceae</taxon>
        <taxon>PACMAD clade</taxon>
        <taxon>Arundinoideae</taxon>
        <taxon>Arundineae</taxon>
        <taxon>Arundo</taxon>
    </lineage>
</organism>
<reference evidence="1" key="1">
    <citation type="submission" date="2014-09" db="EMBL/GenBank/DDBJ databases">
        <authorList>
            <person name="Magalhaes I.L.F."/>
            <person name="Oliveira U."/>
            <person name="Santos F.R."/>
            <person name="Vidigal T.H.D.A."/>
            <person name="Brescovit A.D."/>
            <person name="Santos A.J."/>
        </authorList>
    </citation>
    <scope>NUCLEOTIDE SEQUENCE</scope>
    <source>
        <tissue evidence="1">Shoot tissue taken approximately 20 cm above the soil surface</tissue>
    </source>
</reference>
<dbReference type="AlphaFoldDB" id="A0A0A9BDZ4"/>
<reference evidence="1" key="2">
    <citation type="journal article" date="2015" name="Data Brief">
        <title>Shoot transcriptome of the giant reed, Arundo donax.</title>
        <authorList>
            <person name="Barrero R.A."/>
            <person name="Guerrero F.D."/>
            <person name="Moolhuijzen P."/>
            <person name="Goolsby J.A."/>
            <person name="Tidwell J."/>
            <person name="Bellgard S.E."/>
            <person name="Bellgard M.I."/>
        </authorList>
    </citation>
    <scope>NUCLEOTIDE SEQUENCE</scope>
    <source>
        <tissue evidence="1">Shoot tissue taken approximately 20 cm above the soil surface</tissue>
    </source>
</reference>
<evidence type="ECO:0000313" key="1">
    <source>
        <dbReference type="EMBL" id="JAD60388.1"/>
    </source>
</evidence>
<proteinExistence type="predicted"/>